<evidence type="ECO:0000256" key="1">
    <source>
        <dbReference type="ARBA" id="ARBA00004571"/>
    </source>
</evidence>
<dbReference type="GO" id="GO:0033214">
    <property type="term" value="P:siderophore-iron import into cell"/>
    <property type="evidence" value="ECO:0007669"/>
    <property type="project" value="TreeGrafter"/>
</dbReference>
<evidence type="ECO:0000313" key="13">
    <source>
        <dbReference type="EMBL" id="OUS11399.1"/>
    </source>
</evidence>
<evidence type="ECO:0000256" key="3">
    <source>
        <dbReference type="ARBA" id="ARBA00022452"/>
    </source>
</evidence>
<dbReference type="InterPro" id="IPR036942">
    <property type="entry name" value="Beta-barrel_TonB_sf"/>
</dbReference>
<dbReference type="PANTHER" id="PTHR30442">
    <property type="entry name" value="IRON III DICITRATE TRANSPORT PROTEIN FECA"/>
    <property type="match status" value="1"/>
</dbReference>
<organism evidence="13 14">
    <name type="scientific">Nonlabens dokdonensis</name>
    <dbReference type="NCBI Taxonomy" id="328515"/>
    <lineage>
        <taxon>Bacteria</taxon>
        <taxon>Pseudomonadati</taxon>
        <taxon>Bacteroidota</taxon>
        <taxon>Flavobacteriia</taxon>
        <taxon>Flavobacteriales</taxon>
        <taxon>Flavobacteriaceae</taxon>
        <taxon>Nonlabens</taxon>
    </lineage>
</organism>
<accession>A0A1Z8AM35</accession>
<sequence>MRKLFCCLALSCIFQIATAQNSQATDSVENLKVIHLKPNSLIGSKFEARNRTGSSYYMSQRDLTKFNYTDVNRALLSIPGVNVTEEDGFGLRPNISLRGTQAERSSKITLMEDGVLIAPAPYSAPAAYYFPNVGRMEAIEVLKGSSQVQYGPFTTGGAINFVSSSIPNELKGYARVNLGNYNSRQTELRVGDSGEQWGYMVDFLNFSSDGFKSLDNGGNTGFDRNDYSAKFTYRSKASAKVQQSLTLKLQYSEGLDNETYLGLTDDDFNENPYRRYLASAADNITTEHDQIQLTHLIKPAQNIVIQTTAYSNNFKRNWYKLDYVNTGNGNVGINNLLTDPVTFSDEYNAVESGQDTAEDVFGVKANNRVYYSRGIQSKVNFKFGTDVLSDLELGVRYHEDQEDRFQWVDLYGVENGQLALTSPATRGTDANRVSDAQALALHALYKMNFGKLTLTPGLRYEDITLTRDNYGSNDPGRTGVDLSSRENSVNVFIPGVGANYRISNLWSVFGGVHKGFSPPGSAPDVDAEESVNYELGSRFLIGGLRGESTIFFNDYSNLLGSDLAAGGGGGTTDMFNAGEVNVAGIEVSFTYDLLQNNQKWSVPLTLNYTHTQTEFQNAFDSDIYGEVAVGDEIPYIAENQWNFLAGISHAKFDINANARFVGEMRTQAGTGSIAASERVDSNFLIDLSGRYHFNKNLTGTLNMINVLDNEYAVSRQPAGLRPGHPFGINAGLIARF</sequence>
<dbReference type="SUPFAM" id="SSF56935">
    <property type="entry name" value="Porins"/>
    <property type="match status" value="1"/>
</dbReference>
<evidence type="ECO:0000256" key="4">
    <source>
        <dbReference type="ARBA" id="ARBA00022692"/>
    </source>
</evidence>
<evidence type="ECO:0000256" key="9">
    <source>
        <dbReference type="RuleBase" id="RU003357"/>
    </source>
</evidence>
<dbReference type="Gene3D" id="2.170.130.10">
    <property type="entry name" value="TonB-dependent receptor, plug domain"/>
    <property type="match status" value="1"/>
</dbReference>
<keyword evidence="5 9" id="KW-0798">TonB box</keyword>
<dbReference type="Proteomes" id="UP000196102">
    <property type="component" value="Unassembled WGS sequence"/>
</dbReference>
<dbReference type="PROSITE" id="PS52016">
    <property type="entry name" value="TONB_DEPENDENT_REC_3"/>
    <property type="match status" value="1"/>
</dbReference>
<name>A0A1Z8AM35_9FLAO</name>
<feature type="domain" description="TonB-dependent receptor-like beta-barrel" evidence="11">
    <location>
        <begin position="241"/>
        <end position="706"/>
    </location>
</feature>
<keyword evidence="10" id="KW-0732">Signal</keyword>
<evidence type="ECO:0000256" key="2">
    <source>
        <dbReference type="ARBA" id="ARBA00022448"/>
    </source>
</evidence>
<evidence type="ECO:0000259" key="12">
    <source>
        <dbReference type="Pfam" id="PF07715"/>
    </source>
</evidence>
<dbReference type="Pfam" id="PF07715">
    <property type="entry name" value="Plug"/>
    <property type="match status" value="1"/>
</dbReference>
<gene>
    <name evidence="13" type="ORF">A9Q93_11185</name>
</gene>
<reference evidence="13 14" key="1">
    <citation type="journal article" date="2017" name="Proc. Natl. Acad. Sci. U.S.A.">
        <title>Simulation of Deepwater Horizon oil plume reveals substrate specialization within a complex community of hydrocarbon-degraders.</title>
        <authorList>
            <person name="Hu P."/>
            <person name="Dubinsky E.A."/>
            <person name="Probst A.J."/>
            <person name="Wang J."/>
            <person name="Sieber C.M.K."/>
            <person name="Tom L.M."/>
            <person name="Gardinali P."/>
            <person name="Banfield J.F."/>
            <person name="Atlas R.M."/>
            <person name="Andersen G.L."/>
        </authorList>
    </citation>
    <scope>NUCLEOTIDE SEQUENCE [LARGE SCALE GENOMIC DNA]</scope>
    <source>
        <strain evidence="13">35_9_T64</strain>
    </source>
</reference>
<feature type="chain" id="PRO_5013120246" evidence="10">
    <location>
        <begin position="20"/>
        <end position="736"/>
    </location>
</feature>
<dbReference type="Pfam" id="PF00593">
    <property type="entry name" value="TonB_dep_Rec_b-barrel"/>
    <property type="match status" value="1"/>
</dbReference>
<proteinExistence type="inferred from homology"/>
<keyword evidence="3 8" id="KW-1134">Transmembrane beta strand</keyword>
<feature type="domain" description="TonB-dependent receptor plug" evidence="12">
    <location>
        <begin position="49"/>
        <end position="158"/>
    </location>
</feature>
<comment type="caution">
    <text evidence="13">The sequence shown here is derived from an EMBL/GenBank/DDBJ whole genome shotgun (WGS) entry which is preliminary data.</text>
</comment>
<protein>
    <submittedName>
        <fullName evidence="13">TonB-dependent receptor</fullName>
    </submittedName>
</protein>
<dbReference type="EMBL" id="MAAX01000177">
    <property type="protein sequence ID" value="OUS11399.1"/>
    <property type="molecule type" value="Genomic_DNA"/>
</dbReference>
<comment type="subcellular location">
    <subcellularLocation>
        <location evidence="1 8">Cell outer membrane</location>
        <topology evidence="1 8">Multi-pass membrane protein</topology>
    </subcellularLocation>
</comment>
<evidence type="ECO:0000256" key="7">
    <source>
        <dbReference type="ARBA" id="ARBA00023237"/>
    </source>
</evidence>
<dbReference type="RefSeq" id="WP_303687527.1">
    <property type="nucleotide sequence ID" value="NZ_CAJXYO010000025.1"/>
</dbReference>
<dbReference type="InterPro" id="IPR039426">
    <property type="entry name" value="TonB-dep_rcpt-like"/>
</dbReference>
<dbReference type="InterPro" id="IPR037066">
    <property type="entry name" value="Plug_dom_sf"/>
</dbReference>
<dbReference type="Gene3D" id="2.40.170.20">
    <property type="entry name" value="TonB-dependent receptor, beta-barrel domain"/>
    <property type="match status" value="1"/>
</dbReference>
<comment type="similarity">
    <text evidence="8 9">Belongs to the TonB-dependent receptor family.</text>
</comment>
<keyword evidence="4 8" id="KW-0812">Transmembrane</keyword>
<keyword evidence="2 8" id="KW-0813">Transport</keyword>
<dbReference type="PANTHER" id="PTHR30442:SF0">
    <property type="entry name" value="FE(3+) DICITRATE TRANSPORT PROTEIN FECA"/>
    <property type="match status" value="1"/>
</dbReference>
<dbReference type="InterPro" id="IPR000531">
    <property type="entry name" value="Beta-barrel_TonB"/>
</dbReference>
<evidence type="ECO:0000259" key="11">
    <source>
        <dbReference type="Pfam" id="PF00593"/>
    </source>
</evidence>
<evidence type="ECO:0000256" key="10">
    <source>
        <dbReference type="SAM" id="SignalP"/>
    </source>
</evidence>
<dbReference type="AlphaFoldDB" id="A0A1Z8AM35"/>
<keyword evidence="13" id="KW-0675">Receptor</keyword>
<evidence type="ECO:0000256" key="5">
    <source>
        <dbReference type="ARBA" id="ARBA00023077"/>
    </source>
</evidence>
<feature type="signal peptide" evidence="10">
    <location>
        <begin position="1"/>
        <end position="19"/>
    </location>
</feature>
<dbReference type="GO" id="GO:0009279">
    <property type="term" value="C:cell outer membrane"/>
    <property type="evidence" value="ECO:0007669"/>
    <property type="project" value="UniProtKB-SubCell"/>
</dbReference>
<dbReference type="InterPro" id="IPR012910">
    <property type="entry name" value="Plug_dom"/>
</dbReference>
<evidence type="ECO:0000256" key="8">
    <source>
        <dbReference type="PROSITE-ProRule" id="PRU01360"/>
    </source>
</evidence>
<evidence type="ECO:0000313" key="14">
    <source>
        <dbReference type="Proteomes" id="UP000196102"/>
    </source>
</evidence>
<evidence type="ECO:0000256" key="6">
    <source>
        <dbReference type="ARBA" id="ARBA00023136"/>
    </source>
</evidence>
<keyword evidence="6 8" id="KW-0472">Membrane</keyword>
<keyword evidence="7 8" id="KW-0998">Cell outer membrane</keyword>